<comment type="caution">
    <text evidence="1">The sequence shown here is derived from an EMBL/GenBank/DDBJ whole genome shotgun (WGS) entry which is preliminary data.</text>
</comment>
<dbReference type="Proteomes" id="UP001163105">
    <property type="component" value="Unassembled WGS sequence"/>
</dbReference>
<keyword evidence="2" id="KW-1185">Reference proteome</keyword>
<sequence>MHVVLKTHAPPRPDDDVELLSLLLLSLETRQDLSQRVLQYTEAEHALNAIVRKCDSAEANAFDLAGRAKELQRHWRSFHSENRDANKDATGDVPYTAMKAAADAGKPADWKLELSEAAASDADNLFKAIRMEREHACSFFRRNTPTPMAWHPKDGEAWKTVDKRMLQTGQLHHSPHFTPIYMGFPLQAIDVSFTWKNPDWDDEQVAEYSKAKDFKRQFESTKGSYPLRSEDDPLKRYDAPVLLLLDDVVLHDLEPGLRHHAHVALGARLAPVHLRAQPAVHGPRAVVGRAEVAQEQAPRREPAVHARKHGALVVLPEVEDGVQRDDSLERARAEAQLRHVAVHKLDLVGRRRRHAFLREPHLRRRDVVGDDAPACRGDHLRARHAGAAAELENARRRGRAAERAEEAVELLRAGGLFLRRPREVRLGDLVVAALDELLRRFGHVVCLLIQLRYSGEWVSFACLMG</sequence>
<organism evidence="1 2">
    <name type="scientific">Purpureocillium lavendulum</name>
    <dbReference type="NCBI Taxonomy" id="1247861"/>
    <lineage>
        <taxon>Eukaryota</taxon>
        <taxon>Fungi</taxon>
        <taxon>Dikarya</taxon>
        <taxon>Ascomycota</taxon>
        <taxon>Pezizomycotina</taxon>
        <taxon>Sordariomycetes</taxon>
        <taxon>Hypocreomycetidae</taxon>
        <taxon>Hypocreales</taxon>
        <taxon>Ophiocordycipitaceae</taxon>
        <taxon>Purpureocillium</taxon>
    </lineage>
</organism>
<protein>
    <submittedName>
        <fullName evidence="1">Cobalamin synthesis protein</fullName>
    </submittedName>
</protein>
<proteinExistence type="predicted"/>
<gene>
    <name evidence="1" type="ORF">O9K51_08088</name>
</gene>
<name>A0AB34FM39_9HYPO</name>
<dbReference type="EMBL" id="JAQHRD010000006">
    <property type="protein sequence ID" value="KAJ6440197.1"/>
    <property type="molecule type" value="Genomic_DNA"/>
</dbReference>
<dbReference type="AlphaFoldDB" id="A0AB34FM39"/>
<evidence type="ECO:0000313" key="2">
    <source>
        <dbReference type="Proteomes" id="UP001163105"/>
    </source>
</evidence>
<evidence type="ECO:0000313" key="1">
    <source>
        <dbReference type="EMBL" id="KAJ6440197.1"/>
    </source>
</evidence>
<reference evidence="1" key="1">
    <citation type="submission" date="2023-01" db="EMBL/GenBank/DDBJ databases">
        <title>The growth and conidiation of Purpureocillium lavendulum are regulated by nitrogen source and histone H3K14 acetylation.</title>
        <authorList>
            <person name="Tang P."/>
            <person name="Han J."/>
            <person name="Zhang C."/>
            <person name="Tang P."/>
            <person name="Qi F."/>
            <person name="Zhang K."/>
            <person name="Liang L."/>
        </authorList>
    </citation>
    <scope>NUCLEOTIDE SEQUENCE</scope>
    <source>
        <strain evidence="1">YMF1.00683</strain>
    </source>
</reference>
<accession>A0AB34FM39</accession>